<dbReference type="EMBL" id="NBWU01000001">
    <property type="protein sequence ID" value="PCE66487.1"/>
    <property type="molecule type" value="Genomic_DNA"/>
</dbReference>
<evidence type="ECO:0000256" key="1">
    <source>
        <dbReference type="ARBA" id="ARBA00022649"/>
    </source>
</evidence>
<name>A0A2A4GCZ7_9FLAO</name>
<comment type="similarity">
    <text evidence="2">Belongs to the RelE toxin family.</text>
</comment>
<keyword evidence="4" id="KW-1185">Reference proteome</keyword>
<comment type="caution">
    <text evidence="3">The sequence shown here is derived from an EMBL/GenBank/DDBJ whole genome shotgun (WGS) entry which is preliminary data.</text>
</comment>
<dbReference type="InterPro" id="IPR035093">
    <property type="entry name" value="RelE/ParE_toxin_dom_sf"/>
</dbReference>
<dbReference type="Pfam" id="PF05016">
    <property type="entry name" value="ParE_toxin"/>
    <property type="match status" value="1"/>
</dbReference>
<sequence>MDNYILSIAAERDIDAIFSYSESQFGTKQAITYLKGLQGTFEKLSEQPTLGQKRDEVKEGLYSYSFKSHIVFFRMLPQFIRIVRVLHYRRDLPKLDFD</sequence>
<dbReference type="Proteomes" id="UP000219559">
    <property type="component" value="Unassembled WGS sequence"/>
</dbReference>
<dbReference type="InterPro" id="IPR028344">
    <property type="entry name" value="ParE1/4"/>
</dbReference>
<protein>
    <recommendedName>
        <fullName evidence="2">Toxin</fullName>
    </recommendedName>
</protein>
<keyword evidence="1" id="KW-1277">Toxin-antitoxin system</keyword>
<accession>A0A2A4GCZ7</accession>
<dbReference type="AlphaFoldDB" id="A0A2A4GCZ7"/>
<evidence type="ECO:0000256" key="2">
    <source>
        <dbReference type="PIRNR" id="PIRNR029218"/>
    </source>
</evidence>
<reference evidence="3 4" key="1">
    <citation type="submission" date="2017-04" db="EMBL/GenBank/DDBJ databases">
        <title>A new member of the family Flavobacteriaceae isolated from ascidians.</title>
        <authorList>
            <person name="Chen L."/>
        </authorList>
    </citation>
    <scope>NUCLEOTIDE SEQUENCE [LARGE SCALE GENOMIC DNA]</scope>
    <source>
        <strain evidence="3 4">HQA918</strain>
    </source>
</reference>
<dbReference type="InterPro" id="IPR007712">
    <property type="entry name" value="RelE/ParE_toxin"/>
</dbReference>
<proteinExistence type="inferred from homology"/>
<dbReference type="OrthoDB" id="7173315at2"/>
<evidence type="ECO:0000313" key="3">
    <source>
        <dbReference type="EMBL" id="PCE66487.1"/>
    </source>
</evidence>
<dbReference type="Gene3D" id="3.30.2310.20">
    <property type="entry name" value="RelE-like"/>
    <property type="match status" value="1"/>
</dbReference>
<dbReference type="PIRSF" id="PIRSF029218">
    <property type="entry name" value="ParE"/>
    <property type="match status" value="1"/>
</dbReference>
<gene>
    <name evidence="3" type="ORF">B7P33_04105</name>
</gene>
<dbReference type="RefSeq" id="WP_097442009.1">
    <property type="nucleotide sequence ID" value="NZ_NBWU01000001.1"/>
</dbReference>
<organism evidence="3 4">
    <name type="scientific">Sediminicola luteus</name>
    <dbReference type="NCBI Taxonomy" id="319238"/>
    <lineage>
        <taxon>Bacteria</taxon>
        <taxon>Pseudomonadati</taxon>
        <taxon>Bacteroidota</taxon>
        <taxon>Flavobacteriia</taxon>
        <taxon>Flavobacteriales</taxon>
        <taxon>Flavobacteriaceae</taxon>
        <taxon>Sediminicola</taxon>
    </lineage>
</organism>
<evidence type="ECO:0000313" key="4">
    <source>
        <dbReference type="Proteomes" id="UP000219559"/>
    </source>
</evidence>